<evidence type="ECO:0000313" key="2">
    <source>
        <dbReference type="EMBL" id="OAA75421.1"/>
    </source>
</evidence>
<protein>
    <submittedName>
        <fullName evidence="2">Uncharacterized protein</fullName>
    </submittedName>
</protein>
<proteinExistence type="predicted"/>
<accession>A0A168FNI2</accession>
<gene>
    <name evidence="2" type="ORF">LEL_07409</name>
</gene>
<name>A0A168FNI2_CORDF</name>
<organism evidence="2 3">
    <name type="scientific">Akanthomyces lecanii RCEF 1005</name>
    <dbReference type="NCBI Taxonomy" id="1081108"/>
    <lineage>
        <taxon>Eukaryota</taxon>
        <taxon>Fungi</taxon>
        <taxon>Dikarya</taxon>
        <taxon>Ascomycota</taxon>
        <taxon>Pezizomycotina</taxon>
        <taxon>Sordariomycetes</taxon>
        <taxon>Hypocreomycetidae</taxon>
        <taxon>Hypocreales</taxon>
        <taxon>Cordycipitaceae</taxon>
        <taxon>Akanthomyces</taxon>
        <taxon>Cordyceps confragosa</taxon>
    </lineage>
</organism>
<dbReference type="AlphaFoldDB" id="A0A168FNI2"/>
<keyword evidence="3" id="KW-1185">Reference proteome</keyword>
<evidence type="ECO:0000256" key="1">
    <source>
        <dbReference type="SAM" id="SignalP"/>
    </source>
</evidence>
<comment type="caution">
    <text evidence="2">The sequence shown here is derived from an EMBL/GenBank/DDBJ whole genome shotgun (WGS) entry which is preliminary data.</text>
</comment>
<dbReference type="EMBL" id="AZHF01000005">
    <property type="protein sequence ID" value="OAA75421.1"/>
    <property type="molecule type" value="Genomic_DNA"/>
</dbReference>
<reference evidence="2 3" key="1">
    <citation type="journal article" date="2016" name="Genome Biol. Evol.">
        <title>Divergent and convergent evolution of fungal pathogenicity.</title>
        <authorList>
            <person name="Shang Y."/>
            <person name="Xiao G."/>
            <person name="Zheng P."/>
            <person name="Cen K."/>
            <person name="Zhan S."/>
            <person name="Wang C."/>
        </authorList>
    </citation>
    <scope>NUCLEOTIDE SEQUENCE [LARGE SCALE GENOMIC DNA]</scope>
    <source>
        <strain evidence="2 3">RCEF 1005</strain>
    </source>
</reference>
<keyword evidence="1" id="KW-0732">Signal</keyword>
<dbReference type="Proteomes" id="UP000076881">
    <property type="component" value="Unassembled WGS sequence"/>
</dbReference>
<sequence length="122" mass="13030">MKTFAVTVVAFASLAAGAYAAQDVEEAAADGCTTRNVCNYVKDLQQTVNDMYDELDEAFALIKELQDGQKGPKSSCASKCHKASVDCKRKCQYDANGGKVLRLTTTCHDKCNSASKNCAASC</sequence>
<feature type="chain" id="PRO_5007896971" evidence="1">
    <location>
        <begin position="21"/>
        <end position="122"/>
    </location>
</feature>
<evidence type="ECO:0000313" key="3">
    <source>
        <dbReference type="Proteomes" id="UP000076881"/>
    </source>
</evidence>
<feature type="signal peptide" evidence="1">
    <location>
        <begin position="1"/>
        <end position="20"/>
    </location>
</feature>